<evidence type="ECO:0000313" key="6">
    <source>
        <dbReference type="Proteomes" id="UP000095751"/>
    </source>
</evidence>
<dbReference type="SUPFAM" id="SSF47095">
    <property type="entry name" value="HMG-box"/>
    <property type="match status" value="1"/>
</dbReference>
<feature type="compositionally biased region" description="Low complexity" evidence="3">
    <location>
        <begin position="354"/>
        <end position="363"/>
    </location>
</feature>
<feature type="region of interest" description="Disordered" evidence="3">
    <location>
        <begin position="54"/>
        <end position="81"/>
    </location>
</feature>
<feature type="region of interest" description="Disordered" evidence="3">
    <location>
        <begin position="458"/>
        <end position="496"/>
    </location>
</feature>
<feature type="region of interest" description="Disordered" evidence="3">
    <location>
        <begin position="339"/>
        <end position="420"/>
    </location>
</feature>
<dbReference type="PANTHER" id="PTHR48112:SF15">
    <property type="entry name" value="HMG BOX DOMAIN-CONTAINING PROTEIN"/>
    <property type="match status" value="1"/>
</dbReference>
<dbReference type="KEGG" id="fcy:FRACYDRAFT_239670"/>
<dbReference type="PROSITE" id="PS50118">
    <property type="entry name" value="HMG_BOX_2"/>
    <property type="match status" value="1"/>
</dbReference>
<evidence type="ECO:0000313" key="5">
    <source>
        <dbReference type="EMBL" id="OEU14990.1"/>
    </source>
</evidence>
<evidence type="ECO:0000256" key="1">
    <source>
        <dbReference type="ARBA" id="ARBA00023125"/>
    </source>
</evidence>
<dbReference type="InterPro" id="IPR050342">
    <property type="entry name" value="HMGB"/>
</dbReference>
<proteinExistence type="predicted"/>
<evidence type="ECO:0000256" key="2">
    <source>
        <dbReference type="PROSITE-ProRule" id="PRU00267"/>
    </source>
</evidence>
<feature type="region of interest" description="Disordered" evidence="3">
    <location>
        <begin position="119"/>
        <end position="178"/>
    </location>
</feature>
<dbReference type="GO" id="GO:0005634">
    <property type="term" value="C:nucleus"/>
    <property type="evidence" value="ECO:0007669"/>
    <property type="project" value="UniProtKB-UniRule"/>
</dbReference>
<keyword evidence="6" id="KW-1185">Reference proteome</keyword>
<accession>A0A1E7F9Y3</accession>
<feature type="domain" description="HMG box" evidence="4">
    <location>
        <begin position="175"/>
        <end position="248"/>
    </location>
</feature>
<dbReference type="Pfam" id="PF00505">
    <property type="entry name" value="HMG_box"/>
    <property type="match status" value="1"/>
</dbReference>
<reference evidence="5 6" key="1">
    <citation type="submission" date="2016-09" db="EMBL/GenBank/DDBJ databases">
        <title>Extensive genetic diversity and differential bi-allelic expression allows diatom success in the polar Southern Ocean.</title>
        <authorList>
            <consortium name="DOE Joint Genome Institute"/>
            <person name="Mock T."/>
            <person name="Otillar R.P."/>
            <person name="Strauss J."/>
            <person name="Dupont C."/>
            <person name="Frickenhaus S."/>
            <person name="Maumus F."/>
            <person name="Mcmullan M."/>
            <person name="Sanges R."/>
            <person name="Schmutz J."/>
            <person name="Toseland A."/>
            <person name="Valas R."/>
            <person name="Veluchamy A."/>
            <person name="Ward B.J."/>
            <person name="Allen A."/>
            <person name="Barry K."/>
            <person name="Falciatore A."/>
            <person name="Ferrante M."/>
            <person name="Fortunato A.E."/>
            <person name="Gloeckner G."/>
            <person name="Gruber A."/>
            <person name="Hipkin R."/>
            <person name="Janech M."/>
            <person name="Kroth P."/>
            <person name="Leese F."/>
            <person name="Lindquist E."/>
            <person name="Lyon B.R."/>
            <person name="Martin J."/>
            <person name="Mayer C."/>
            <person name="Parker M."/>
            <person name="Quesneville H."/>
            <person name="Raymond J."/>
            <person name="Uhlig C."/>
            <person name="Valentin K.U."/>
            <person name="Worden A.Z."/>
            <person name="Armbrust E.V."/>
            <person name="Bowler C."/>
            <person name="Green B."/>
            <person name="Moulton V."/>
            <person name="Van Oosterhout C."/>
            <person name="Grigoriev I."/>
        </authorList>
    </citation>
    <scope>NUCLEOTIDE SEQUENCE [LARGE SCALE GENOMIC DNA]</scope>
    <source>
        <strain evidence="5 6">CCMP1102</strain>
    </source>
</reference>
<dbReference type="InParanoid" id="A0A1E7F9Y3"/>
<evidence type="ECO:0000256" key="3">
    <source>
        <dbReference type="SAM" id="MobiDB-lite"/>
    </source>
</evidence>
<protein>
    <recommendedName>
        <fullName evidence="4">HMG box domain-containing protein</fullName>
    </recommendedName>
</protein>
<feature type="compositionally biased region" description="Polar residues" evidence="3">
    <location>
        <begin position="1"/>
        <end position="29"/>
    </location>
</feature>
<dbReference type="Proteomes" id="UP000095751">
    <property type="component" value="Unassembled WGS sequence"/>
</dbReference>
<sequence length="496" mass="54692">MMKTGLNSDEISSPMNNTRDNNERSNTPTIDFDDWPEDPFTTLAKESDVFASFATEEKEEKTTNAVNNSNPISNSNSNHPASSTFPFVPHALLSASSIISEKNSSMNNEKNVINAVNDTSTSAGSRKRSHCQQSQQQNQTSNSSNSNKSASTSSTKKKSDYIPISRRKKKPKGMPKRPLSAYNLYFQAQRTTILAVQNAGNGPRIGFEGLGKIIGKKWRDLSSIDKREYDKLAEKDSERYRKEMDTYHEMKAKRYEEEEKRAVSESKALSNVCATSARDVSSIGQASSFGGVNYNTKQQMQGGSIKVIPVGDGFVNSHLSFPPGLQPGNISYRPVSMARVEHQQQPPSPRYASQHQQQQQQQQNNVMDINRGPSPSQHFTQHMVDRSAEPTSYNNDVGPGHGPSSATSSAAAPRNNNCQMPPGMEVVLSDRNGVDRKYRVQYTCYSMTRENANKYIDSLTGNQPQQQSSAAARQMPMMPPPAATGPPNGGYADWGP</sequence>
<feature type="region of interest" description="Disordered" evidence="3">
    <location>
        <begin position="1"/>
        <end position="40"/>
    </location>
</feature>
<dbReference type="InterPro" id="IPR036910">
    <property type="entry name" value="HMG_box_dom_sf"/>
</dbReference>
<dbReference type="Gene3D" id="1.10.30.10">
    <property type="entry name" value="High mobility group box domain"/>
    <property type="match status" value="1"/>
</dbReference>
<feature type="compositionally biased region" description="Low complexity" evidence="3">
    <location>
        <begin position="463"/>
        <end position="476"/>
    </location>
</feature>
<dbReference type="EMBL" id="KV784359">
    <property type="protein sequence ID" value="OEU14990.1"/>
    <property type="molecule type" value="Genomic_DNA"/>
</dbReference>
<organism evidence="5 6">
    <name type="scientific">Fragilariopsis cylindrus CCMP1102</name>
    <dbReference type="NCBI Taxonomy" id="635003"/>
    <lineage>
        <taxon>Eukaryota</taxon>
        <taxon>Sar</taxon>
        <taxon>Stramenopiles</taxon>
        <taxon>Ochrophyta</taxon>
        <taxon>Bacillariophyta</taxon>
        <taxon>Bacillariophyceae</taxon>
        <taxon>Bacillariophycidae</taxon>
        <taxon>Bacillariales</taxon>
        <taxon>Bacillariaceae</taxon>
        <taxon>Fragilariopsis</taxon>
    </lineage>
</organism>
<dbReference type="AlphaFoldDB" id="A0A1E7F9Y3"/>
<gene>
    <name evidence="5" type="ORF">FRACYDRAFT_239670</name>
</gene>
<dbReference type="GO" id="GO:0003677">
    <property type="term" value="F:DNA binding"/>
    <property type="evidence" value="ECO:0007669"/>
    <property type="project" value="UniProtKB-UniRule"/>
</dbReference>
<keyword evidence="2" id="KW-0539">Nucleus</keyword>
<evidence type="ECO:0000259" key="4">
    <source>
        <dbReference type="PROSITE" id="PS50118"/>
    </source>
</evidence>
<feature type="compositionally biased region" description="Basic residues" evidence="3">
    <location>
        <begin position="165"/>
        <end position="175"/>
    </location>
</feature>
<name>A0A1E7F9Y3_9STRA</name>
<dbReference type="SMART" id="SM00398">
    <property type="entry name" value="HMG"/>
    <property type="match status" value="1"/>
</dbReference>
<keyword evidence="1 2" id="KW-0238">DNA-binding</keyword>
<dbReference type="OrthoDB" id="49060at2759"/>
<feature type="DNA-binding region" description="HMG box" evidence="2">
    <location>
        <begin position="175"/>
        <end position="248"/>
    </location>
</feature>
<feature type="compositionally biased region" description="Low complexity" evidence="3">
    <location>
        <begin position="63"/>
        <end position="81"/>
    </location>
</feature>
<feature type="compositionally biased region" description="Low complexity" evidence="3">
    <location>
        <begin position="132"/>
        <end position="154"/>
    </location>
</feature>
<dbReference type="PANTHER" id="PTHR48112">
    <property type="entry name" value="HIGH MOBILITY GROUP PROTEIN DSP1"/>
    <property type="match status" value="1"/>
</dbReference>
<dbReference type="InterPro" id="IPR009071">
    <property type="entry name" value="HMG_box_dom"/>
</dbReference>